<protein>
    <submittedName>
        <fullName evidence="1">Uncharacterized protein</fullName>
    </submittedName>
</protein>
<organism evidence="1 2">
    <name type="scientific">Mycobacteroides salmoniphilum</name>
    <dbReference type="NCBI Taxonomy" id="404941"/>
    <lineage>
        <taxon>Bacteria</taxon>
        <taxon>Bacillati</taxon>
        <taxon>Actinomycetota</taxon>
        <taxon>Actinomycetes</taxon>
        <taxon>Mycobacteriales</taxon>
        <taxon>Mycobacteriaceae</taxon>
        <taxon>Mycobacteroides</taxon>
    </lineage>
</organism>
<sequence length="175" mass="20227">MGSIHDYVPIQLTSAFRKAQQNTKFRSWLDMQDAVMAIEFRPEVSGMMYTKESLEVVEAKILSLYDSFQEAWDAKNVHTTMRFVYYIGETYRRGLEGVWAALPKFGGGEDDNTPVVDFPFRETLFKPMESVQVSLVRRTGSEMAGLYPNAQRDFQEWVEAGRPERAYRGTLREDD</sequence>
<proteinExistence type="predicted"/>
<dbReference type="AlphaFoldDB" id="A0A4R8RWT9"/>
<evidence type="ECO:0000313" key="1">
    <source>
        <dbReference type="EMBL" id="TDZ77533.1"/>
    </source>
</evidence>
<reference evidence="1 2" key="1">
    <citation type="journal article" date="2019" name="Sci. Rep.">
        <title>Extended insight into the Mycobacterium chelonae-abscessus complex through whole genome sequencing of Mycobacterium salmoniphilum outbreak and Mycobacterium salmoniphilum-like strains.</title>
        <authorList>
            <person name="Behra P.R.K."/>
            <person name="Das S."/>
            <person name="Pettersson B.M.F."/>
            <person name="Shirreff L."/>
            <person name="DuCote T."/>
            <person name="Jacobsson K.G."/>
            <person name="Ennis D.G."/>
            <person name="Kirsebom L.A."/>
        </authorList>
    </citation>
    <scope>NUCLEOTIDE SEQUENCE [LARGE SCALE GENOMIC DNA]</scope>
    <source>
        <strain evidence="1 2">DE 4585</strain>
    </source>
</reference>
<name>A0A4R8RWT9_9MYCO</name>
<gene>
    <name evidence="1" type="ORF">DE4585_04928</name>
</gene>
<dbReference type="Proteomes" id="UP000295117">
    <property type="component" value="Unassembled WGS sequence"/>
</dbReference>
<dbReference type="EMBL" id="PECH01000010">
    <property type="protein sequence ID" value="TDZ77533.1"/>
    <property type="molecule type" value="Genomic_DNA"/>
</dbReference>
<evidence type="ECO:0000313" key="2">
    <source>
        <dbReference type="Proteomes" id="UP000295117"/>
    </source>
</evidence>
<comment type="caution">
    <text evidence="1">The sequence shown here is derived from an EMBL/GenBank/DDBJ whole genome shotgun (WGS) entry which is preliminary data.</text>
</comment>
<accession>A0A4R8RWT9</accession>